<keyword evidence="5" id="KW-0297">G-protein coupled receptor</keyword>
<dbReference type="SUPFAM" id="SSF81321">
    <property type="entry name" value="Family A G protein-coupled receptor-like"/>
    <property type="match status" value="1"/>
</dbReference>
<accession>H2ZZV9</accession>
<dbReference type="PANTHER" id="PTHR24231:SF52">
    <property type="entry name" value="CYSTEINYL LEUKOTRIENE RECEPTOR 2-LIKE"/>
    <property type="match status" value="1"/>
</dbReference>
<dbReference type="Proteomes" id="UP000008672">
    <property type="component" value="Unassembled WGS sequence"/>
</dbReference>
<evidence type="ECO:0000256" key="6">
    <source>
        <dbReference type="ARBA" id="ARBA00023136"/>
    </source>
</evidence>
<dbReference type="FunFam" id="1.20.1070.10:FF:000017">
    <property type="entry name" value="lysophosphatidic acid receptor 4"/>
    <property type="match status" value="1"/>
</dbReference>
<feature type="domain" description="G-protein coupled receptors family 1 profile" evidence="11">
    <location>
        <begin position="50"/>
        <end position="305"/>
    </location>
</feature>
<dbReference type="Pfam" id="PF00001">
    <property type="entry name" value="7tm_1"/>
    <property type="match status" value="1"/>
</dbReference>
<evidence type="ECO:0000256" key="3">
    <source>
        <dbReference type="ARBA" id="ARBA00022692"/>
    </source>
</evidence>
<proteinExistence type="predicted"/>
<dbReference type="HOGENOM" id="CLU_009579_8_2_1"/>
<evidence type="ECO:0000259" key="11">
    <source>
        <dbReference type="PROSITE" id="PS50262"/>
    </source>
</evidence>
<dbReference type="STRING" id="7897.ENSLACP00000002930"/>
<name>H2ZZV9_LATCH</name>
<dbReference type="OrthoDB" id="9990906at2759"/>
<dbReference type="PRINTS" id="PR01157">
    <property type="entry name" value="P2YPURNOCPTR"/>
</dbReference>
<dbReference type="GO" id="GO:0005886">
    <property type="term" value="C:plasma membrane"/>
    <property type="evidence" value="ECO:0007669"/>
    <property type="project" value="UniProtKB-SubCell"/>
</dbReference>
<feature type="transmembrane region" description="Helical" evidence="10">
    <location>
        <begin position="115"/>
        <end position="138"/>
    </location>
</feature>
<feature type="transmembrane region" description="Helical" evidence="10">
    <location>
        <begin position="242"/>
        <end position="261"/>
    </location>
</feature>
<protein>
    <recommendedName>
        <fullName evidence="11">G-protein coupled receptors family 1 profile domain-containing protein</fullName>
    </recommendedName>
</protein>
<evidence type="ECO:0000313" key="12">
    <source>
        <dbReference type="Ensembl" id="ENSLACP00000002930.2"/>
    </source>
</evidence>
<evidence type="ECO:0000256" key="1">
    <source>
        <dbReference type="ARBA" id="ARBA00004651"/>
    </source>
</evidence>
<reference evidence="13" key="1">
    <citation type="submission" date="2011-08" db="EMBL/GenBank/DDBJ databases">
        <title>The draft genome of Latimeria chalumnae.</title>
        <authorList>
            <person name="Di Palma F."/>
            <person name="Alfoldi J."/>
            <person name="Johnson J."/>
            <person name="Berlin A."/>
            <person name="Gnerre S."/>
            <person name="Jaffe D."/>
            <person name="MacCallum I."/>
            <person name="Young S."/>
            <person name="Walker B.J."/>
            <person name="Lander E."/>
            <person name="Lindblad-Toh K."/>
        </authorList>
    </citation>
    <scope>NUCLEOTIDE SEQUENCE [LARGE SCALE GENOMIC DNA]</scope>
    <source>
        <strain evidence="13">Wild caught</strain>
    </source>
</reference>
<dbReference type="GeneTree" id="ENSGT01150000286937"/>
<feature type="transmembrane region" description="Helical" evidence="10">
    <location>
        <begin position="286"/>
        <end position="308"/>
    </location>
</feature>
<dbReference type="InterPro" id="IPR017452">
    <property type="entry name" value="GPCR_Rhodpsn_7TM"/>
</dbReference>
<dbReference type="RefSeq" id="XP_064408888.1">
    <property type="nucleotide sequence ID" value="XM_064552818.1"/>
</dbReference>
<evidence type="ECO:0000256" key="10">
    <source>
        <dbReference type="SAM" id="Phobius"/>
    </source>
</evidence>
<keyword evidence="4 10" id="KW-1133">Transmembrane helix</keyword>
<evidence type="ECO:0000256" key="5">
    <source>
        <dbReference type="ARBA" id="ARBA00023040"/>
    </source>
</evidence>
<dbReference type="GeneID" id="102354805"/>
<dbReference type="AlphaFoldDB" id="H2ZZV9"/>
<keyword evidence="2" id="KW-1003">Cell membrane</keyword>
<dbReference type="KEGG" id="lcm:102354805"/>
<feature type="transmembrane region" description="Helical" evidence="10">
    <location>
        <begin position="199"/>
        <end position="222"/>
    </location>
</feature>
<dbReference type="EMBL" id="AFYH01164146">
    <property type="status" value="NOT_ANNOTATED_CDS"/>
    <property type="molecule type" value="Genomic_DNA"/>
</dbReference>
<evidence type="ECO:0000256" key="9">
    <source>
        <dbReference type="ARBA" id="ARBA00023224"/>
    </source>
</evidence>
<keyword evidence="13" id="KW-1185">Reference proteome</keyword>
<dbReference type="PANTHER" id="PTHR24231">
    <property type="entry name" value="PURINOCEPTOR-RELATED G-PROTEIN COUPLED RECEPTOR"/>
    <property type="match status" value="1"/>
</dbReference>
<dbReference type="InterPro" id="IPR000276">
    <property type="entry name" value="GPCR_Rhodpsn"/>
</dbReference>
<reference evidence="12" key="2">
    <citation type="submission" date="2025-08" db="UniProtKB">
        <authorList>
            <consortium name="Ensembl"/>
        </authorList>
    </citation>
    <scope>IDENTIFICATION</scope>
</reference>
<dbReference type="PRINTS" id="PR00237">
    <property type="entry name" value="GPCRRHODOPSN"/>
</dbReference>
<keyword evidence="6 10" id="KW-0472">Membrane</keyword>
<reference evidence="12" key="3">
    <citation type="submission" date="2025-09" db="UniProtKB">
        <authorList>
            <consortium name="Ensembl"/>
        </authorList>
    </citation>
    <scope>IDENTIFICATION</scope>
</reference>
<organism evidence="12 13">
    <name type="scientific">Latimeria chalumnae</name>
    <name type="common">Coelacanth</name>
    <dbReference type="NCBI Taxonomy" id="7897"/>
    <lineage>
        <taxon>Eukaryota</taxon>
        <taxon>Metazoa</taxon>
        <taxon>Chordata</taxon>
        <taxon>Craniata</taxon>
        <taxon>Vertebrata</taxon>
        <taxon>Euteleostomi</taxon>
        <taxon>Coelacanthiformes</taxon>
        <taxon>Coelacanthidae</taxon>
        <taxon>Latimeria</taxon>
    </lineage>
</organism>
<keyword evidence="3 10" id="KW-0812">Transmembrane</keyword>
<evidence type="ECO:0000256" key="8">
    <source>
        <dbReference type="ARBA" id="ARBA00023170"/>
    </source>
</evidence>
<dbReference type="Gene3D" id="1.20.1070.10">
    <property type="entry name" value="Rhodopsin 7-helix transmembrane proteins"/>
    <property type="match status" value="1"/>
</dbReference>
<dbReference type="Ensembl" id="ENSLACT00000002955.2">
    <property type="protein sequence ID" value="ENSLACP00000002930.2"/>
    <property type="gene ID" value="ENSLACG00000002621.2"/>
</dbReference>
<dbReference type="GO" id="GO:0004930">
    <property type="term" value="F:G protein-coupled receptor activity"/>
    <property type="evidence" value="ECO:0007669"/>
    <property type="project" value="UniProtKB-KW"/>
</dbReference>
<feature type="transmembrane region" description="Helical" evidence="10">
    <location>
        <begin position="73"/>
        <end position="95"/>
    </location>
</feature>
<evidence type="ECO:0000313" key="13">
    <source>
        <dbReference type="Proteomes" id="UP000008672"/>
    </source>
</evidence>
<evidence type="ECO:0000256" key="7">
    <source>
        <dbReference type="ARBA" id="ARBA00023157"/>
    </source>
</evidence>
<dbReference type="eggNOG" id="ENOG502QUP2">
    <property type="taxonomic scope" value="Eukaryota"/>
</dbReference>
<keyword evidence="7" id="KW-1015">Disulfide bond</keyword>
<dbReference type="OMA" id="ARTLWIC"/>
<keyword evidence="9" id="KW-0807">Transducer</keyword>
<dbReference type="Bgee" id="ENSLACG00000002621">
    <property type="expression patterns" value="Expressed in pectoral fin and 4 other cell types or tissues"/>
</dbReference>
<dbReference type="PROSITE" id="PS50262">
    <property type="entry name" value="G_PROTEIN_RECEP_F1_2"/>
    <property type="match status" value="1"/>
</dbReference>
<comment type="subcellular location">
    <subcellularLocation>
        <location evidence="1">Cell membrane</location>
        <topology evidence="1">Multi-pass membrane protein</topology>
    </subcellularLocation>
</comment>
<feature type="transmembrane region" description="Helical" evidence="10">
    <location>
        <begin position="150"/>
        <end position="171"/>
    </location>
</feature>
<evidence type="ECO:0000256" key="4">
    <source>
        <dbReference type="ARBA" id="ARBA00022989"/>
    </source>
</evidence>
<feature type="transmembrane region" description="Helical" evidence="10">
    <location>
        <begin position="38"/>
        <end position="61"/>
    </location>
</feature>
<gene>
    <name evidence="12" type="primary">LOC102354805</name>
</gene>
<evidence type="ECO:0000256" key="2">
    <source>
        <dbReference type="ARBA" id="ARBA00022475"/>
    </source>
</evidence>
<dbReference type="InParanoid" id="H2ZZV9"/>
<keyword evidence="8" id="KW-0675">Receptor</keyword>
<sequence length="348" mass="39736">MLTENHHGLAAMLSVRGNTTTSNHSCGSDDYKYPLFSAFFIIILSIGLIANCLALYVFIWLTTKKNPNTVIMINLAFSDLSFVLTLPCRIAYYLMDGEWIFSDFLCRVSTYAFYVNLYTSIFFLTTLSVFRYVAILFPMRSKTIFTIKRAAVISVAIWAFVALTSSPFLLFGSHEQGGKIRCFEPKDVDSWKRILVMNYIALAIGFAVPFLVILLCYVRIVVRLRCLDRNLKRRKLSQKKSVAMILIILSAFFFCFLPYHVQRTVHLHFVLSSEPDCALTALMQKIIVYMTILAAANSCLNPLLYYFVGENFRKTLSLRERGSLSSSFKSISLAYVLETKNGKQRRNL</sequence>